<feature type="region of interest" description="Disordered" evidence="1">
    <location>
        <begin position="1"/>
        <end position="23"/>
    </location>
</feature>
<evidence type="ECO:0000313" key="2">
    <source>
        <dbReference type="EMBL" id="RQM29868.1"/>
    </source>
</evidence>
<keyword evidence="3" id="KW-1185">Reference proteome</keyword>
<organism evidence="2 3">
    <name type="scientific">Aphanomyces astaci</name>
    <name type="common">Crayfish plague agent</name>
    <dbReference type="NCBI Taxonomy" id="112090"/>
    <lineage>
        <taxon>Eukaryota</taxon>
        <taxon>Sar</taxon>
        <taxon>Stramenopiles</taxon>
        <taxon>Oomycota</taxon>
        <taxon>Saprolegniomycetes</taxon>
        <taxon>Saprolegniales</taxon>
        <taxon>Verrucalvaceae</taxon>
        <taxon>Aphanomyces</taxon>
    </lineage>
</organism>
<name>A0A425DKT7_APHAT</name>
<comment type="caution">
    <text evidence="2">The sequence shown here is derived from an EMBL/GenBank/DDBJ whole genome shotgun (WGS) entry which is preliminary data.</text>
</comment>
<reference evidence="2" key="1">
    <citation type="submission" date="2018-07" db="EMBL/GenBank/DDBJ databases">
        <title>Annotation of Aphanomyces astaci genome assembly.</title>
        <authorList>
            <person name="Studholme D.J."/>
        </authorList>
    </citation>
    <scope>NUCLEOTIDE SEQUENCE [LARGE SCALE GENOMIC DNA]</scope>
    <source>
        <strain evidence="2">Pc</strain>
    </source>
</reference>
<gene>
    <name evidence="2" type="ORF">B5M09_012300</name>
</gene>
<dbReference type="EMBL" id="MZMZ02001097">
    <property type="protein sequence ID" value="RQM29868.1"/>
    <property type="molecule type" value="Genomic_DNA"/>
</dbReference>
<dbReference type="VEuPathDB" id="FungiDB:H257_18666"/>
<evidence type="ECO:0000313" key="3">
    <source>
        <dbReference type="Proteomes" id="UP000284702"/>
    </source>
</evidence>
<accession>A0A425DKT7</accession>
<proteinExistence type="predicted"/>
<dbReference type="AlphaFoldDB" id="A0A425DKT7"/>
<evidence type="ECO:0000256" key="1">
    <source>
        <dbReference type="SAM" id="MobiDB-lite"/>
    </source>
</evidence>
<dbReference type="Proteomes" id="UP000284702">
    <property type="component" value="Unassembled WGS sequence"/>
</dbReference>
<sequence length="285" mass="32644">MRYPTPQYQPSPCEPGQTEQGVADHTIDDDDQEEYDANTALQFPGIRNLHDEGQPNLYRTMQRYWEREAHLFQCFTADDIADVERQFADAKVRIQFSINPSLQHPDDQLSILNYRREIEDICQEHFGLTFRGDLLEHGQQHLGDPLQRTIQGFRGFGYLYLRDITVVMIFQYAGVLDNGLSFHQLEYRNPSKISPGDLMVALRALGATDAIVQSYSDVRNTCPSRPLGAIGCINWLSEGQYRFRLVFLSQSMAETIYANFRGHTAGPNRLDLVPPFMKLIPLPDL</sequence>
<protein>
    <submittedName>
        <fullName evidence="2">Uncharacterized protein</fullName>
    </submittedName>
</protein>